<sequence>MASTFRSTALRQLARSSVVPALRQPLAHRLPLGLVQRSAFQTSSKLQILPPLPQVIKGSVNDPVRVPDAEPSHGSYHWTMERLISAALIPLTVAPFAAGSLSPLLDGTLIGLTIIHSFIGFQACITDYFPKWRVPFIRKTFDWLNVAAVFLVGWGWYEFETNDVGLTGLIKRVWTGKKEESR</sequence>
<comment type="subcellular location">
    <subcellularLocation>
        <location evidence="1 12">Mitochondrion inner membrane</location>
        <topology evidence="1 12">Multi-pass membrane protein</topology>
    </subcellularLocation>
</comment>
<feature type="binding site" description="axial binding residue" evidence="11">
    <location>
        <position position="116"/>
    </location>
    <ligand>
        <name>heme b</name>
        <dbReference type="ChEBI" id="CHEBI:60344"/>
        <note>ligand shared with SDHC</note>
    </ligand>
    <ligandPart>
        <name>Fe</name>
        <dbReference type="ChEBI" id="CHEBI:18248"/>
    </ligandPart>
</feature>
<dbReference type="PANTHER" id="PTHR13337">
    <property type="entry name" value="SUCCINATE DEHYDROGENASE"/>
    <property type="match status" value="1"/>
</dbReference>
<protein>
    <recommendedName>
        <fullName evidence="12">Succinate dehydrogenase [ubiquinone] cytochrome b small subunit</fullName>
    </recommendedName>
</protein>
<evidence type="ECO:0000256" key="6">
    <source>
        <dbReference type="ARBA" id="ARBA00022946"/>
    </source>
</evidence>
<reference evidence="13 14" key="2">
    <citation type="journal article" date="2021" name="Curr. Genet.">
        <title>Genetic response to nitrogen starvation in the aggressive Eucalyptus foliar pathogen Teratosphaeria destructans.</title>
        <authorList>
            <person name="Havenga M."/>
            <person name="Wingfield B.D."/>
            <person name="Wingfield M.J."/>
            <person name="Dreyer L.L."/>
            <person name="Roets F."/>
            <person name="Aylward J."/>
        </authorList>
    </citation>
    <scope>NUCLEOTIDE SEQUENCE [LARGE SCALE GENOMIC DNA]</scope>
    <source>
        <strain evidence="13">CMW44962</strain>
    </source>
</reference>
<evidence type="ECO:0000313" key="14">
    <source>
        <dbReference type="Proteomes" id="UP001138500"/>
    </source>
</evidence>
<dbReference type="PANTHER" id="PTHR13337:SF2">
    <property type="entry name" value="SUCCINATE DEHYDROGENASE [UBIQUINONE] CYTOCHROME B SMALL SUBUNIT, MITOCHONDRIAL"/>
    <property type="match status" value="1"/>
</dbReference>
<evidence type="ECO:0000256" key="3">
    <source>
        <dbReference type="ARBA" id="ARBA00022448"/>
    </source>
</evidence>
<keyword evidence="8 12" id="KW-0496">Mitochondrion</keyword>
<keyword evidence="3" id="KW-0813">Transport</keyword>
<dbReference type="Proteomes" id="UP001138500">
    <property type="component" value="Unassembled WGS sequence"/>
</dbReference>
<evidence type="ECO:0000256" key="4">
    <source>
        <dbReference type="ARBA" id="ARBA00022692"/>
    </source>
</evidence>
<evidence type="ECO:0000313" key="13">
    <source>
        <dbReference type="EMBL" id="KAH9823758.1"/>
    </source>
</evidence>
<dbReference type="GO" id="GO:0006099">
    <property type="term" value="P:tricarboxylic acid cycle"/>
    <property type="evidence" value="ECO:0007669"/>
    <property type="project" value="TreeGrafter"/>
</dbReference>
<feature type="binding site" evidence="10">
    <location>
        <position position="128"/>
    </location>
    <ligand>
        <name>a ubiquinone</name>
        <dbReference type="ChEBI" id="CHEBI:16389"/>
        <note>ligand shared with IP/SDHB</note>
    </ligand>
</feature>
<evidence type="ECO:0000256" key="7">
    <source>
        <dbReference type="ARBA" id="ARBA00022989"/>
    </source>
</evidence>
<dbReference type="GO" id="GO:0048039">
    <property type="term" value="F:ubiquinone binding"/>
    <property type="evidence" value="ECO:0007669"/>
    <property type="project" value="TreeGrafter"/>
</dbReference>
<dbReference type="GO" id="GO:0046872">
    <property type="term" value="F:metal ion binding"/>
    <property type="evidence" value="ECO:0007669"/>
    <property type="project" value="UniProtKB-KW"/>
</dbReference>
<keyword evidence="6 12" id="KW-0809">Transit peptide</keyword>
<dbReference type="CDD" id="cd03496">
    <property type="entry name" value="SQR_TypeC_CybS"/>
    <property type="match status" value="1"/>
</dbReference>
<evidence type="ECO:0000256" key="9">
    <source>
        <dbReference type="ARBA" id="ARBA00023136"/>
    </source>
</evidence>
<dbReference type="InterPro" id="IPR007992">
    <property type="entry name" value="CybS"/>
</dbReference>
<keyword evidence="4" id="KW-0812">Transmembrane</keyword>
<evidence type="ECO:0000256" key="2">
    <source>
        <dbReference type="ARBA" id="ARBA00007294"/>
    </source>
</evidence>
<evidence type="ECO:0000256" key="10">
    <source>
        <dbReference type="PIRSR" id="PIRSR607992-1"/>
    </source>
</evidence>
<dbReference type="EMBL" id="RIBY02002167">
    <property type="protein sequence ID" value="KAH9823758.1"/>
    <property type="molecule type" value="Genomic_DNA"/>
</dbReference>
<accession>A0A9W7SMX5</accession>
<dbReference type="AlphaFoldDB" id="A0A9W7SMX5"/>
<evidence type="ECO:0000256" key="11">
    <source>
        <dbReference type="PIRSR" id="PIRSR607992-2"/>
    </source>
</evidence>
<dbReference type="OrthoDB" id="18577at2759"/>
<comment type="caution">
    <text evidence="13">The sequence shown here is derived from an EMBL/GenBank/DDBJ whole genome shotgun (WGS) entry which is preliminary data.</text>
</comment>
<keyword evidence="14" id="KW-1185">Reference proteome</keyword>
<keyword evidence="7" id="KW-1133">Transmembrane helix</keyword>
<keyword evidence="5 12" id="KW-0999">Mitochondrion inner membrane</keyword>
<evidence type="ECO:0000256" key="1">
    <source>
        <dbReference type="ARBA" id="ARBA00004448"/>
    </source>
</evidence>
<evidence type="ECO:0000256" key="5">
    <source>
        <dbReference type="ARBA" id="ARBA00022792"/>
    </source>
</evidence>
<dbReference type="GO" id="GO:0006121">
    <property type="term" value="P:mitochondrial electron transport, succinate to ubiquinone"/>
    <property type="evidence" value="ECO:0007669"/>
    <property type="project" value="TreeGrafter"/>
</dbReference>
<dbReference type="GO" id="GO:0005743">
    <property type="term" value="C:mitochondrial inner membrane"/>
    <property type="evidence" value="ECO:0007669"/>
    <property type="project" value="UniProtKB-SubCell"/>
</dbReference>
<organism evidence="13 14">
    <name type="scientific">Teratosphaeria destructans</name>
    <dbReference type="NCBI Taxonomy" id="418781"/>
    <lineage>
        <taxon>Eukaryota</taxon>
        <taxon>Fungi</taxon>
        <taxon>Dikarya</taxon>
        <taxon>Ascomycota</taxon>
        <taxon>Pezizomycotina</taxon>
        <taxon>Dothideomycetes</taxon>
        <taxon>Dothideomycetidae</taxon>
        <taxon>Mycosphaerellales</taxon>
        <taxon>Teratosphaeriaceae</taxon>
        <taxon>Teratosphaeria</taxon>
    </lineage>
</organism>
<dbReference type="GO" id="GO:0020037">
    <property type="term" value="F:heme binding"/>
    <property type="evidence" value="ECO:0007669"/>
    <property type="project" value="TreeGrafter"/>
</dbReference>
<dbReference type="Pfam" id="PF05328">
    <property type="entry name" value="CybS"/>
    <property type="match status" value="1"/>
</dbReference>
<keyword evidence="9 12" id="KW-0472">Membrane</keyword>
<dbReference type="Gene3D" id="1.20.1300.10">
    <property type="entry name" value="Fumarate reductase/succinate dehydrogenase, transmembrane subunit"/>
    <property type="match status" value="1"/>
</dbReference>
<reference evidence="13 14" key="1">
    <citation type="journal article" date="2018" name="IMA Fungus">
        <title>IMA Genome-F 10: Nine draft genome sequences of Claviceps purpurea s.lat., including C. arundinis, C. humidiphila, and C. cf. spartinae, pseudomolecules for the pitch canker pathogen Fusarium circinatum, draft genome of Davidsoniella eucalypti, Grosmannia galeiformis, Quambalaria eucalypti, and Teratosphaeria destructans.</title>
        <authorList>
            <person name="Wingfield B.D."/>
            <person name="Liu M."/>
            <person name="Nguyen H.D."/>
            <person name="Lane F.A."/>
            <person name="Morgan S.W."/>
            <person name="De Vos L."/>
            <person name="Wilken P.M."/>
            <person name="Duong T.A."/>
            <person name="Aylward J."/>
            <person name="Coetzee M.P."/>
            <person name="Dadej K."/>
            <person name="De Beer Z.W."/>
            <person name="Findlay W."/>
            <person name="Havenga M."/>
            <person name="Kolarik M."/>
            <person name="Menzies J.G."/>
            <person name="Naidoo K."/>
            <person name="Pochopski O."/>
            <person name="Shoukouhi P."/>
            <person name="Santana Q.C."/>
            <person name="Seifert K.A."/>
            <person name="Soal N."/>
            <person name="Steenkamp E.T."/>
            <person name="Tatham C.T."/>
            <person name="van der Nest M.A."/>
            <person name="Wingfield M.J."/>
        </authorList>
    </citation>
    <scope>NUCLEOTIDE SEQUENCE [LARGE SCALE GENOMIC DNA]</scope>
    <source>
        <strain evidence="13">CMW44962</strain>
    </source>
</reference>
<evidence type="ECO:0000256" key="8">
    <source>
        <dbReference type="ARBA" id="ARBA00023128"/>
    </source>
</evidence>
<keyword evidence="11" id="KW-0408">Iron</keyword>
<gene>
    <name evidence="13" type="ORF">Tdes44962_MAKER04502</name>
</gene>
<dbReference type="SUPFAM" id="SSF81343">
    <property type="entry name" value="Fumarate reductase respiratory complex transmembrane subunits"/>
    <property type="match status" value="1"/>
</dbReference>
<dbReference type="InterPro" id="IPR034804">
    <property type="entry name" value="SQR/QFR_C/D"/>
</dbReference>
<evidence type="ECO:0000256" key="12">
    <source>
        <dbReference type="RuleBase" id="RU364031"/>
    </source>
</evidence>
<name>A0A9W7SMX5_9PEZI</name>
<comment type="similarity">
    <text evidence="2 12">Belongs to the CybS family.</text>
</comment>
<keyword evidence="11" id="KW-0479">Metal-binding</keyword>
<proteinExistence type="inferred from homology"/>